<keyword evidence="1" id="KW-0472">Membrane</keyword>
<keyword evidence="1" id="KW-1133">Transmembrane helix</keyword>
<reference evidence="2 3" key="1">
    <citation type="submission" date="2024-01" db="EMBL/GenBank/DDBJ databases">
        <title>The genomes of 5 underutilized Papilionoideae crops provide insights into root nodulation and disease resistanc.</title>
        <authorList>
            <person name="Jiang F."/>
        </authorList>
    </citation>
    <scope>NUCLEOTIDE SEQUENCE [LARGE SCALE GENOMIC DNA]</scope>
    <source>
        <strain evidence="2">JINMINGXINNONG_FW02</strain>
        <tissue evidence="2">Leaves</tissue>
    </source>
</reference>
<comment type="caution">
    <text evidence="2">The sequence shown here is derived from an EMBL/GenBank/DDBJ whole genome shotgun (WGS) entry which is preliminary data.</text>
</comment>
<evidence type="ECO:0000256" key="1">
    <source>
        <dbReference type="SAM" id="Phobius"/>
    </source>
</evidence>
<keyword evidence="3" id="KW-1185">Reference proteome</keyword>
<dbReference type="Proteomes" id="UP001374584">
    <property type="component" value="Unassembled WGS sequence"/>
</dbReference>
<dbReference type="AlphaFoldDB" id="A0AAN9N396"/>
<feature type="transmembrane region" description="Helical" evidence="1">
    <location>
        <begin position="44"/>
        <end position="61"/>
    </location>
</feature>
<organism evidence="2 3">
    <name type="scientific">Phaseolus coccineus</name>
    <name type="common">Scarlet runner bean</name>
    <name type="synonym">Phaseolus multiflorus</name>
    <dbReference type="NCBI Taxonomy" id="3886"/>
    <lineage>
        <taxon>Eukaryota</taxon>
        <taxon>Viridiplantae</taxon>
        <taxon>Streptophyta</taxon>
        <taxon>Embryophyta</taxon>
        <taxon>Tracheophyta</taxon>
        <taxon>Spermatophyta</taxon>
        <taxon>Magnoliopsida</taxon>
        <taxon>eudicotyledons</taxon>
        <taxon>Gunneridae</taxon>
        <taxon>Pentapetalae</taxon>
        <taxon>rosids</taxon>
        <taxon>fabids</taxon>
        <taxon>Fabales</taxon>
        <taxon>Fabaceae</taxon>
        <taxon>Papilionoideae</taxon>
        <taxon>50 kb inversion clade</taxon>
        <taxon>NPAAA clade</taxon>
        <taxon>indigoferoid/millettioid clade</taxon>
        <taxon>Phaseoleae</taxon>
        <taxon>Phaseolus</taxon>
    </lineage>
</organism>
<dbReference type="EMBL" id="JAYMYR010000005">
    <property type="protein sequence ID" value="KAK7364841.1"/>
    <property type="molecule type" value="Genomic_DNA"/>
</dbReference>
<accession>A0AAN9N396</accession>
<keyword evidence="1" id="KW-0812">Transmembrane</keyword>
<gene>
    <name evidence="2" type="ORF">VNO80_13585</name>
</gene>
<protein>
    <submittedName>
        <fullName evidence="2">Uncharacterized protein</fullName>
    </submittedName>
</protein>
<proteinExistence type="predicted"/>
<evidence type="ECO:0000313" key="2">
    <source>
        <dbReference type="EMBL" id="KAK7364841.1"/>
    </source>
</evidence>
<sequence length="92" mass="10360">MSNPQTPDIPANAKRVKLNHARLARNQKRQSHAPSTRVLPQYKIIGTLVSLSLLASSLYFLRLRILNQRPSFLSKTFQCCDESAFVVAGCEF</sequence>
<evidence type="ECO:0000313" key="3">
    <source>
        <dbReference type="Proteomes" id="UP001374584"/>
    </source>
</evidence>
<name>A0AAN9N396_PHACN</name>